<evidence type="ECO:0000259" key="1">
    <source>
        <dbReference type="Pfam" id="PF04480"/>
    </source>
</evidence>
<dbReference type="InterPro" id="IPR007569">
    <property type="entry name" value="DUF559"/>
</dbReference>
<organism evidence="2 3">
    <name type="scientific">Jatrophihabitans cynanchi</name>
    <dbReference type="NCBI Taxonomy" id="2944128"/>
    <lineage>
        <taxon>Bacteria</taxon>
        <taxon>Bacillati</taxon>
        <taxon>Actinomycetota</taxon>
        <taxon>Actinomycetes</taxon>
        <taxon>Jatrophihabitantales</taxon>
        <taxon>Jatrophihabitantaceae</taxon>
        <taxon>Jatrophihabitans</taxon>
    </lineage>
</organism>
<name>A0ABY7JZN5_9ACTN</name>
<keyword evidence="3" id="KW-1185">Reference proteome</keyword>
<dbReference type="GO" id="GO:0004519">
    <property type="term" value="F:endonuclease activity"/>
    <property type="evidence" value="ECO:0007669"/>
    <property type="project" value="UniProtKB-KW"/>
</dbReference>
<keyword evidence="2" id="KW-0255">Endonuclease</keyword>
<evidence type="ECO:0000313" key="2">
    <source>
        <dbReference type="EMBL" id="WAX58032.1"/>
    </source>
</evidence>
<dbReference type="EMBL" id="CP097463">
    <property type="protein sequence ID" value="WAX58032.1"/>
    <property type="molecule type" value="Genomic_DNA"/>
</dbReference>
<dbReference type="Proteomes" id="UP001164693">
    <property type="component" value="Chromosome"/>
</dbReference>
<proteinExistence type="predicted"/>
<feature type="domain" description="DUF559" evidence="1">
    <location>
        <begin position="313"/>
        <end position="377"/>
    </location>
</feature>
<evidence type="ECO:0000313" key="3">
    <source>
        <dbReference type="Proteomes" id="UP001164693"/>
    </source>
</evidence>
<dbReference type="InterPro" id="IPR011335">
    <property type="entry name" value="Restrct_endonuc-II-like"/>
</dbReference>
<sequence>MNLAELNAAALASIPEPRWYVEHVLAPSDVAADNAAEHRRGDMFADSSRGMSPVAESAHWWRQRADELRSGSAAERRAVRQGFVLTRAQTLESGTSASTIRRMLYRGTWWSPRRGILAVVAVPQADRSDPHAVHQARRCKLALACTAAALANPGHVISGTGAATVHGLPLFTRPTEPQLTAAPPHTPGHRAHALVRPAGLAADEITDWYGAPVATVSRCLVDLARHDRRDGLVAADAAMRELGLRPADVDDALARARGWPGVRRARSVLSLGNPLAESPLESITRLACHDAGLPPPELQVRIHDPMTGRTDRVDALWREQRVILEMDGQVKYTGKELWREKRRQERLARLGYDVIRVFWDDVVHDWPATLVRIRAALAGY</sequence>
<keyword evidence="2" id="KW-0378">Hydrolase</keyword>
<gene>
    <name evidence="2" type="ORF">M6B22_04500</name>
</gene>
<reference evidence="2" key="1">
    <citation type="submission" date="2022-05" db="EMBL/GenBank/DDBJ databases">
        <title>Jatrophihabitans sp. SB3-54 whole genome sequence.</title>
        <authorList>
            <person name="Suh M.K."/>
            <person name="Eom M.K."/>
            <person name="Kim J.S."/>
            <person name="Kim H.S."/>
            <person name="Do H.E."/>
            <person name="Shin Y.K."/>
            <person name="Lee J.-S."/>
        </authorList>
    </citation>
    <scope>NUCLEOTIDE SEQUENCE</scope>
    <source>
        <strain evidence="2">SB3-54</strain>
    </source>
</reference>
<dbReference type="SUPFAM" id="SSF52980">
    <property type="entry name" value="Restriction endonuclease-like"/>
    <property type="match status" value="1"/>
</dbReference>
<accession>A0ABY7JZN5</accession>
<keyword evidence="2" id="KW-0540">Nuclease</keyword>
<dbReference type="RefSeq" id="WP_269444581.1">
    <property type="nucleotide sequence ID" value="NZ_CP097463.1"/>
</dbReference>
<protein>
    <submittedName>
        <fullName evidence="2">Endonuclease domain-containing protein</fullName>
    </submittedName>
</protein>
<dbReference type="Pfam" id="PF04480">
    <property type="entry name" value="DUF559"/>
    <property type="match status" value="1"/>
</dbReference>